<dbReference type="Gene3D" id="3.40.50.150">
    <property type="entry name" value="Vaccinia Virus protein VP39"/>
    <property type="match status" value="1"/>
</dbReference>
<dbReference type="InterPro" id="IPR029063">
    <property type="entry name" value="SAM-dependent_MTases_sf"/>
</dbReference>
<evidence type="ECO:0000313" key="3">
    <source>
        <dbReference type="Proteomes" id="UP000028302"/>
    </source>
</evidence>
<gene>
    <name evidence="2" type="ORF">C41B8_16539</name>
</gene>
<feature type="domain" description="Ribosomal RNA methyltransferase FtsJ" evidence="1">
    <location>
        <begin position="161"/>
        <end position="250"/>
    </location>
</feature>
<dbReference type="PANTHER" id="PTHR37524">
    <property type="entry name" value="RIBOSOMAL RNA LARGE SUBUNIT METHYLTRANSFERASE M"/>
    <property type="match status" value="1"/>
</dbReference>
<dbReference type="InterPro" id="IPR002877">
    <property type="entry name" value="RNA_MeTrfase_FtsJ_dom"/>
</dbReference>
<dbReference type="SUPFAM" id="SSF53335">
    <property type="entry name" value="S-adenosyl-L-methionine-dependent methyltransferases"/>
    <property type="match status" value="1"/>
</dbReference>
<dbReference type="PANTHER" id="PTHR37524:SF2">
    <property type="entry name" value="RIBOSOMAL RNA METHYLTRANSFERASE FTSJ DOMAIN-CONTAINING PROTEIN"/>
    <property type="match status" value="1"/>
</dbReference>
<dbReference type="RefSeq" id="WP_051883692.1">
    <property type="nucleotide sequence ID" value="NZ_APNK01000039.1"/>
</dbReference>
<reference evidence="2 3" key="1">
    <citation type="submission" date="2013-03" db="EMBL/GenBank/DDBJ databases">
        <title>Salinisphaera hydrothermalis C41B8 Genome Sequencing.</title>
        <authorList>
            <person name="Li C."/>
            <person name="Lai Q."/>
            <person name="Shao Z."/>
        </authorList>
    </citation>
    <scope>NUCLEOTIDE SEQUENCE [LARGE SCALE GENOMIC DNA]</scope>
    <source>
        <strain evidence="2 3">C41B8</strain>
    </source>
</reference>
<dbReference type="Pfam" id="PF01728">
    <property type="entry name" value="FtsJ"/>
    <property type="match status" value="1"/>
</dbReference>
<name>A0A084IHB6_SALHC</name>
<sequence length="329" mass="36421">MPAETSAALPIEYDTVHQAADGQRDALVDELVHRGSQIVDDIDSLIFTRDVPGPAAWAQNTWLAPREYRVDSIGDAARRLTSIQRNWHLHSIAHHRRARLIADKLPPIRFKPLEFPAFVPSAPLGSFALLDRDRLLASPVCSSAFADGHPIFAEDRTGPPNRAYLKLWEALTLARRRPGPGDVCLELGASPGGWTWVLDRLGAEIIAVDRADLAPQIMASTRVTTWRGDAFGVTVDDLERPPDWILSDVIAYPSRLLDLADYWCHACPHAAVIITVKCQGMVDPAEISRFLDIKNARLCHLAANKHELTFFRLPEGGPPEAVFRGPDPH</sequence>
<dbReference type="STRING" id="1304275.C41B8_16539"/>
<evidence type="ECO:0000259" key="1">
    <source>
        <dbReference type="Pfam" id="PF01728"/>
    </source>
</evidence>
<accession>A0A084IHB6</accession>
<protein>
    <recommendedName>
        <fullName evidence="1">Ribosomal RNA methyltransferase FtsJ domain-containing protein</fullName>
    </recommendedName>
</protein>
<dbReference type="eggNOG" id="COG2933">
    <property type="taxonomic scope" value="Bacteria"/>
</dbReference>
<comment type="caution">
    <text evidence="2">The sequence shown here is derived from an EMBL/GenBank/DDBJ whole genome shotgun (WGS) entry which is preliminary data.</text>
</comment>
<dbReference type="Proteomes" id="UP000028302">
    <property type="component" value="Unassembled WGS sequence"/>
</dbReference>
<dbReference type="GO" id="GO:0008168">
    <property type="term" value="F:methyltransferase activity"/>
    <property type="evidence" value="ECO:0007669"/>
    <property type="project" value="InterPro"/>
</dbReference>
<dbReference type="OrthoDB" id="154490at2"/>
<dbReference type="AlphaFoldDB" id="A0A084IHB6"/>
<dbReference type="GO" id="GO:0032259">
    <property type="term" value="P:methylation"/>
    <property type="evidence" value="ECO:0007669"/>
    <property type="project" value="InterPro"/>
</dbReference>
<evidence type="ECO:0000313" key="2">
    <source>
        <dbReference type="EMBL" id="KEZ76100.1"/>
    </source>
</evidence>
<keyword evidence="3" id="KW-1185">Reference proteome</keyword>
<organism evidence="2 3">
    <name type="scientific">Salinisphaera hydrothermalis (strain C41B8)</name>
    <dbReference type="NCBI Taxonomy" id="1304275"/>
    <lineage>
        <taxon>Bacteria</taxon>
        <taxon>Pseudomonadati</taxon>
        <taxon>Pseudomonadota</taxon>
        <taxon>Gammaproteobacteria</taxon>
        <taxon>Salinisphaerales</taxon>
        <taxon>Salinisphaeraceae</taxon>
        <taxon>Salinisphaera</taxon>
    </lineage>
</organism>
<proteinExistence type="predicted"/>
<dbReference type="EMBL" id="APNK01000039">
    <property type="protein sequence ID" value="KEZ76100.1"/>
    <property type="molecule type" value="Genomic_DNA"/>
</dbReference>